<organism evidence="2 3">
    <name type="scientific">Thalassotalea profundi</name>
    <dbReference type="NCBI Taxonomy" id="2036687"/>
    <lineage>
        <taxon>Bacteria</taxon>
        <taxon>Pseudomonadati</taxon>
        <taxon>Pseudomonadota</taxon>
        <taxon>Gammaproteobacteria</taxon>
        <taxon>Alteromonadales</taxon>
        <taxon>Colwelliaceae</taxon>
        <taxon>Thalassotalea</taxon>
    </lineage>
</organism>
<protein>
    <recommendedName>
        <fullName evidence="1">Alanine racemase N-terminal domain-containing protein</fullName>
    </recommendedName>
</protein>
<gene>
    <name evidence="2" type="ORF">GCM10011501_20990</name>
</gene>
<keyword evidence="3" id="KW-1185">Reference proteome</keyword>
<dbReference type="EMBL" id="BNAH01000007">
    <property type="protein sequence ID" value="GHE91278.1"/>
    <property type="molecule type" value="Genomic_DNA"/>
</dbReference>
<dbReference type="PANTHER" id="PTHR28004">
    <property type="entry name" value="ZGC:162816-RELATED"/>
    <property type="match status" value="1"/>
</dbReference>
<dbReference type="Pfam" id="PF01168">
    <property type="entry name" value="Ala_racemase_N"/>
    <property type="match status" value="1"/>
</dbReference>
<proteinExistence type="predicted"/>
<dbReference type="InterPro" id="IPR051466">
    <property type="entry name" value="D-amino_acid_metab_enzyme"/>
</dbReference>
<evidence type="ECO:0000313" key="3">
    <source>
        <dbReference type="Proteomes" id="UP000626370"/>
    </source>
</evidence>
<dbReference type="Gene3D" id="3.20.20.10">
    <property type="entry name" value="Alanine racemase"/>
    <property type="match status" value="1"/>
</dbReference>
<dbReference type="InterPro" id="IPR001608">
    <property type="entry name" value="Ala_racemase_N"/>
</dbReference>
<accession>A0ABQ3IQC1</accession>
<dbReference type="PANTHER" id="PTHR28004:SF2">
    <property type="entry name" value="D-SERINE DEHYDRATASE"/>
    <property type="match status" value="1"/>
</dbReference>
<evidence type="ECO:0000313" key="2">
    <source>
        <dbReference type="EMBL" id="GHE91278.1"/>
    </source>
</evidence>
<reference evidence="3" key="1">
    <citation type="journal article" date="2019" name="Int. J. Syst. Evol. Microbiol.">
        <title>The Global Catalogue of Microorganisms (GCM) 10K type strain sequencing project: providing services to taxonomists for standard genome sequencing and annotation.</title>
        <authorList>
            <consortium name="The Broad Institute Genomics Platform"/>
            <consortium name="The Broad Institute Genome Sequencing Center for Infectious Disease"/>
            <person name="Wu L."/>
            <person name="Ma J."/>
        </authorList>
    </citation>
    <scope>NUCLEOTIDE SEQUENCE [LARGE SCALE GENOMIC DNA]</scope>
    <source>
        <strain evidence="3">CGMCC 1.15922</strain>
    </source>
</reference>
<dbReference type="SUPFAM" id="SSF51419">
    <property type="entry name" value="PLP-binding barrel"/>
    <property type="match status" value="1"/>
</dbReference>
<name>A0ABQ3IQC1_9GAMM</name>
<sequence>MNRRQFFITGAALAVSAAFLKPNDLGSPYNEYFTHLNNNLKSSKHYLPSMLVDLDKLDLNITALSNSLNKNVDLRIVAKSLPSPDLLGYIMEKSGTNKLMVFHQPFLNQITNDYPNSDILMGKPIPVQSAANFYELLDDTSDFDSTSQLQWLIDSQVRLEQYLKLARKLNTLLQVNIEIDVGLHRGGLQTIEELDPLLTLIANNPNHLKFSGFMGYDPHVVKLPSIIKSAEDAYLESQEIYQSFIDRLYQFDEHYTQQTLCFNGAGSPTIAMHKNHTVANELSAGSCLVKPTDFDLETLANFIPASYIATPVLKKMLGTNIPAIEFAKDLLPLWDPNMQQTFFIYGGKWSAKYESPKGLQSNGLFGSSTNQEIVNASKKVNLQVDDFIFFRPTQSEFVFLQFGNLLALRKQNVIAQWPILKNT</sequence>
<feature type="domain" description="Alanine racemase N-terminal" evidence="1">
    <location>
        <begin position="52"/>
        <end position="289"/>
    </location>
</feature>
<evidence type="ECO:0000259" key="1">
    <source>
        <dbReference type="Pfam" id="PF01168"/>
    </source>
</evidence>
<comment type="caution">
    <text evidence="2">The sequence shown here is derived from an EMBL/GenBank/DDBJ whole genome shotgun (WGS) entry which is preliminary data.</text>
</comment>
<dbReference type="InterPro" id="IPR029066">
    <property type="entry name" value="PLP-binding_barrel"/>
</dbReference>
<dbReference type="Proteomes" id="UP000626370">
    <property type="component" value="Unassembled WGS sequence"/>
</dbReference>
<dbReference type="RefSeq" id="WP_189378220.1">
    <property type="nucleotide sequence ID" value="NZ_BNAH01000007.1"/>
</dbReference>